<comment type="caution">
    <text evidence="2">The sequence shown here is derived from an EMBL/GenBank/DDBJ whole genome shotgun (WGS) entry which is preliminary data.</text>
</comment>
<evidence type="ECO:0000313" key="2">
    <source>
        <dbReference type="EMBL" id="RCW41084.1"/>
    </source>
</evidence>
<sequence>MQAVRTSPRFLPRGQRESLHGLSRGLGDQIEVLVQIMQHGKSDQLTAHVRSPDGTAALHEEEARPGDIVGYLRDNDLIIVCDTTAWDAHTAPAMNPMG</sequence>
<dbReference type="Proteomes" id="UP000253495">
    <property type="component" value="Unassembled WGS sequence"/>
</dbReference>
<keyword evidence="3" id="KW-1185">Reference proteome</keyword>
<reference evidence="2 3" key="1">
    <citation type="submission" date="2018-07" db="EMBL/GenBank/DDBJ databases">
        <title>Genomic Encyclopedia of Type Strains, Phase III (KMG-III): the genomes of soil and plant-associated and newly described type strains.</title>
        <authorList>
            <person name="Whitman W."/>
        </authorList>
    </citation>
    <scope>NUCLEOTIDE SEQUENCE [LARGE SCALE GENOMIC DNA]</scope>
    <source>
        <strain evidence="2 3">CECT 8575</strain>
    </source>
</reference>
<gene>
    <name evidence="2" type="ORF">DFQ14_109161</name>
</gene>
<organism evidence="2 3">
    <name type="scientific">Halopolyspora algeriensis</name>
    <dbReference type="NCBI Taxonomy" id="1500506"/>
    <lineage>
        <taxon>Bacteria</taxon>
        <taxon>Bacillati</taxon>
        <taxon>Actinomycetota</taxon>
        <taxon>Actinomycetes</taxon>
        <taxon>Actinomycetes incertae sedis</taxon>
        <taxon>Halopolyspora</taxon>
    </lineage>
</organism>
<name>A0A368VL96_9ACTN</name>
<dbReference type="AlphaFoldDB" id="A0A368VL96"/>
<feature type="region of interest" description="Disordered" evidence="1">
    <location>
        <begin position="1"/>
        <end position="22"/>
    </location>
</feature>
<evidence type="ECO:0000256" key="1">
    <source>
        <dbReference type="SAM" id="MobiDB-lite"/>
    </source>
</evidence>
<protein>
    <submittedName>
        <fullName evidence="2">Uncharacterized protein</fullName>
    </submittedName>
</protein>
<proteinExistence type="predicted"/>
<accession>A0A368VL96</accession>
<evidence type="ECO:0000313" key="3">
    <source>
        <dbReference type="Proteomes" id="UP000253495"/>
    </source>
</evidence>
<dbReference type="EMBL" id="QPJC01000009">
    <property type="protein sequence ID" value="RCW41084.1"/>
    <property type="molecule type" value="Genomic_DNA"/>
</dbReference>